<dbReference type="HOGENOM" id="CLU_022071_0_0_5"/>
<dbReference type="STRING" id="246200.SPO0204"/>
<gene>
    <name evidence="3" type="ordered locus">SPO0204</name>
</gene>
<feature type="signal peptide" evidence="2">
    <location>
        <begin position="1"/>
        <end position="20"/>
    </location>
</feature>
<evidence type="ECO:0000313" key="3">
    <source>
        <dbReference type="EMBL" id="AAV93530.1"/>
    </source>
</evidence>
<reference evidence="3 4" key="2">
    <citation type="journal article" date="2014" name="Stand. Genomic Sci.">
        <title>An updated genome annotation for the model marine bacterium Ruegeria pomeroyi DSS-3.</title>
        <authorList>
            <person name="Rivers A.R."/>
            <person name="Smith C.B."/>
            <person name="Moran M.A."/>
        </authorList>
    </citation>
    <scope>GENOME REANNOTATION</scope>
    <source>
        <strain evidence="4">ATCC 700808 / DSM 15171 / DSS-3</strain>
    </source>
</reference>
<dbReference type="EMBL" id="CP000031">
    <property type="protein sequence ID" value="AAV93530.1"/>
    <property type="molecule type" value="Genomic_DNA"/>
</dbReference>
<keyword evidence="4" id="KW-1185">Reference proteome</keyword>
<evidence type="ECO:0008006" key="5">
    <source>
        <dbReference type="Google" id="ProtNLM"/>
    </source>
</evidence>
<proteinExistence type="predicted"/>
<dbReference type="KEGG" id="sil:SPO0204"/>
<name>Q5LX00_RUEPO</name>
<dbReference type="AlphaFoldDB" id="Q5LX00"/>
<protein>
    <recommendedName>
        <fullName evidence="5">Lipoprotein</fullName>
    </recommendedName>
</protein>
<accession>Q5LX00</accession>
<dbReference type="eggNOG" id="COG3118">
    <property type="taxonomic scope" value="Bacteria"/>
</dbReference>
<evidence type="ECO:0000313" key="4">
    <source>
        <dbReference type="Proteomes" id="UP000001023"/>
    </source>
</evidence>
<organism evidence="3 4">
    <name type="scientific">Ruegeria pomeroyi (strain ATCC 700808 / DSM 15171 / DSS-3)</name>
    <name type="common">Silicibacter pomeroyi</name>
    <dbReference type="NCBI Taxonomy" id="246200"/>
    <lineage>
        <taxon>Bacteria</taxon>
        <taxon>Pseudomonadati</taxon>
        <taxon>Pseudomonadota</taxon>
        <taxon>Alphaproteobacteria</taxon>
        <taxon>Rhodobacterales</taxon>
        <taxon>Roseobacteraceae</taxon>
        <taxon>Ruegeria</taxon>
    </lineage>
</organism>
<evidence type="ECO:0000256" key="2">
    <source>
        <dbReference type="SAM" id="SignalP"/>
    </source>
</evidence>
<evidence type="ECO:0000256" key="1">
    <source>
        <dbReference type="SAM" id="MobiDB-lite"/>
    </source>
</evidence>
<dbReference type="PaxDb" id="246200-SPO0204"/>
<feature type="compositionally biased region" description="Polar residues" evidence="1">
    <location>
        <begin position="161"/>
        <end position="171"/>
    </location>
</feature>
<feature type="chain" id="PRO_5004259524" description="Lipoprotein" evidence="2">
    <location>
        <begin position="21"/>
        <end position="743"/>
    </location>
</feature>
<feature type="region of interest" description="Disordered" evidence="1">
    <location>
        <begin position="139"/>
        <end position="171"/>
    </location>
</feature>
<reference evidence="3 4" key="1">
    <citation type="journal article" date="2004" name="Nature">
        <title>Genome sequence of Silicibacter pomeroyi reveals adaptations to the marine environment.</title>
        <authorList>
            <person name="Moran M.A."/>
            <person name="Buchan A."/>
            <person name="Gonzalez J.M."/>
            <person name="Heidelberg J.F."/>
            <person name="Whitman W.B."/>
            <person name="Kiene R.P."/>
            <person name="Henriksen J.R."/>
            <person name="King G.M."/>
            <person name="Belas R."/>
            <person name="Fuqua C."/>
            <person name="Brinkac L."/>
            <person name="Lewis M."/>
            <person name="Johri S."/>
            <person name="Weaver B."/>
            <person name="Pai G."/>
            <person name="Eisen J.A."/>
            <person name="Rahe E."/>
            <person name="Sheldon W.M."/>
            <person name="Ye W."/>
            <person name="Miller T.R."/>
            <person name="Carlton J."/>
            <person name="Rasko D.A."/>
            <person name="Paulsen I.T."/>
            <person name="Ren Q."/>
            <person name="Daugherty S.C."/>
            <person name="Deboy R.T."/>
            <person name="Dodson R.J."/>
            <person name="Durkin A.S."/>
            <person name="Madupu R."/>
            <person name="Nelson W.C."/>
            <person name="Sullivan S.A."/>
            <person name="Rosovitz M.J."/>
            <person name="Haft D.H."/>
            <person name="Selengut J."/>
            <person name="Ward N."/>
        </authorList>
    </citation>
    <scope>NUCLEOTIDE SEQUENCE [LARGE SCALE GENOMIC DNA]</scope>
    <source>
        <strain evidence="4">ATCC 700808 / DSM 15171 / DSS-3</strain>
    </source>
</reference>
<sequence length="743" mass="81226">MMQRILAVFLLLYLALPVAAAEVEVRSGEHQSFTRLVMRIPSQTKWTLENSTGSARLKVDLPDLKLDYGEVFDRVPRKRLSELHQEKAGAPLELQFACDCEARAFVQGGTLLVIDIRDRPASDPPLVLPLVPERVLASGDGVGADHPIEDREEDSGVAVNPRSQPSGGASQHTFLDFSAPMAGERTVENRLYSRIMRGVDQEVLALSPREATDPDDQISAAQAALTETLAAGLGLPNLRVTTVVDRDLRAAREGTASPTIARKCVDDQKLAVPDWADDSPFSTQYAVLRDGLYGEFDRINAQAALALVRFYIHFGFGDEAKVNLELLQPASPDRQLLASLAAAVEGRPAPVDNPLAGLQGCDNDAAMWSVLSERHAPETTNTNAVLRSYGRLPVHLRAYLGPVLGEYLTDAGFVDAAQQLVRAVERSDEGDKASIAVVEAKLAGLKNEPAVQEQKLTEVIEDASASTHAPLALIDLIEKRWVEGGDVTEQELLLAASFVHEYRRSEIGPQIQTAYVIAQALSAQFDEAMKTLLDPGQDRKSQVWRETVDRIVKRITSHGDDITFLRHVAMLESDLFLSVNTDTVTQVARRLNDLGFFEDALRYADRPQDRKSRPARVEIIARATLGTGRPHRALLELETASGPEVERLRAQAMREAGALEQAAEALTRAGDLEAASRYLWLAGAEAPIDGGEETRFGGIHLMGRALLEEREPSSGTPLAAAREMVDDSARVRDQIDSLLNRLP</sequence>
<keyword evidence="2" id="KW-0732">Signal</keyword>
<dbReference type="Proteomes" id="UP000001023">
    <property type="component" value="Chromosome"/>
</dbReference>